<dbReference type="AlphaFoldDB" id="A0A9E2W631"/>
<evidence type="ECO:0000256" key="1">
    <source>
        <dbReference type="ARBA" id="ARBA00004651"/>
    </source>
</evidence>
<keyword evidence="2" id="KW-1003">Cell membrane</keyword>
<dbReference type="PANTHER" id="PTHR36115">
    <property type="entry name" value="PROLINE-RICH ANTIGEN HOMOLOG-RELATED"/>
    <property type="match status" value="1"/>
</dbReference>
<keyword evidence="5 6" id="KW-0472">Membrane</keyword>
<dbReference type="Pfam" id="PF06271">
    <property type="entry name" value="RDD"/>
    <property type="match status" value="1"/>
</dbReference>
<dbReference type="InterPro" id="IPR010432">
    <property type="entry name" value="RDD"/>
</dbReference>
<evidence type="ECO:0000256" key="3">
    <source>
        <dbReference type="ARBA" id="ARBA00022692"/>
    </source>
</evidence>
<evidence type="ECO:0000313" key="9">
    <source>
        <dbReference type="Proteomes" id="UP000812270"/>
    </source>
</evidence>
<sequence length="142" mass="16087">METQDLLQEIEQEIVIEHATVGQRFANYLIDILCVYAIVIVFGIIGSVRSGSNIFQDSTLLVYACLYSTVIIYYTITEGLLKGRTLGKLITRTRVVKEDGSSITFGDALKRSFSRIVPFEVFSAFGGHPWHDRWTQTYVVKK</sequence>
<evidence type="ECO:0000256" key="6">
    <source>
        <dbReference type="SAM" id="Phobius"/>
    </source>
</evidence>
<dbReference type="PANTHER" id="PTHR36115:SF4">
    <property type="entry name" value="MEMBRANE PROTEIN"/>
    <property type="match status" value="1"/>
</dbReference>
<evidence type="ECO:0000256" key="2">
    <source>
        <dbReference type="ARBA" id="ARBA00022475"/>
    </source>
</evidence>
<evidence type="ECO:0000256" key="4">
    <source>
        <dbReference type="ARBA" id="ARBA00022989"/>
    </source>
</evidence>
<reference evidence="8" key="1">
    <citation type="submission" date="2021-06" db="EMBL/GenBank/DDBJ databases">
        <authorList>
            <person name="Huq M.A."/>
        </authorList>
    </citation>
    <scope>NUCLEOTIDE SEQUENCE</scope>
    <source>
        <strain evidence="8">MAH-26</strain>
    </source>
</reference>
<dbReference type="GO" id="GO:0005886">
    <property type="term" value="C:plasma membrane"/>
    <property type="evidence" value="ECO:0007669"/>
    <property type="project" value="UniProtKB-SubCell"/>
</dbReference>
<gene>
    <name evidence="8" type="ORF">KTO63_19395</name>
</gene>
<evidence type="ECO:0000259" key="7">
    <source>
        <dbReference type="Pfam" id="PF06271"/>
    </source>
</evidence>
<feature type="transmembrane region" description="Helical" evidence="6">
    <location>
        <begin position="60"/>
        <end position="81"/>
    </location>
</feature>
<accession>A0A9E2W631</accession>
<keyword evidence="3 6" id="KW-0812">Transmembrane</keyword>
<feature type="domain" description="RDD" evidence="7">
    <location>
        <begin position="19"/>
        <end position="125"/>
    </location>
</feature>
<dbReference type="RefSeq" id="WP_217793423.1">
    <property type="nucleotide sequence ID" value="NZ_JAHSPG010000015.1"/>
</dbReference>
<comment type="caution">
    <text evidence="8">The sequence shown here is derived from an EMBL/GenBank/DDBJ whole genome shotgun (WGS) entry which is preliminary data.</text>
</comment>
<protein>
    <submittedName>
        <fullName evidence="8">RDD family protein</fullName>
    </submittedName>
</protein>
<keyword evidence="4 6" id="KW-1133">Transmembrane helix</keyword>
<evidence type="ECO:0000313" key="8">
    <source>
        <dbReference type="EMBL" id="MBV4359343.1"/>
    </source>
</evidence>
<evidence type="ECO:0000256" key="5">
    <source>
        <dbReference type="ARBA" id="ARBA00023136"/>
    </source>
</evidence>
<proteinExistence type="predicted"/>
<comment type="subcellular location">
    <subcellularLocation>
        <location evidence="1">Cell membrane</location>
        <topology evidence="1">Multi-pass membrane protein</topology>
    </subcellularLocation>
</comment>
<dbReference type="EMBL" id="JAHSPG010000015">
    <property type="protein sequence ID" value="MBV4359343.1"/>
    <property type="molecule type" value="Genomic_DNA"/>
</dbReference>
<organism evidence="8 9">
    <name type="scientific">Pinibacter aurantiacus</name>
    <dbReference type="NCBI Taxonomy" id="2851599"/>
    <lineage>
        <taxon>Bacteria</taxon>
        <taxon>Pseudomonadati</taxon>
        <taxon>Bacteroidota</taxon>
        <taxon>Chitinophagia</taxon>
        <taxon>Chitinophagales</taxon>
        <taxon>Chitinophagaceae</taxon>
        <taxon>Pinibacter</taxon>
    </lineage>
</organism>
<dbReference type="Proteomes" id="UP000812270">
    <property type="component" value="Unassembled WGS sequence"/>
</dbReference>
<dbReference type="InterPro" id="IPR051791">
    <property type="entry name" value="Pra-immunoreactive"/>
</dbReference>
<feature type="transmembrane region" description="Helical" evidence="6">
    <location>
        <begin position="28"/>
        <end position="48"/>
    </location>
</feature>
<name>A0A9E2W631_9BACT</name>
<keyword evidence="9" id="KW-1185">Reference proteome</keyword>